<feature type="transmembrane region" description="Helical" evidence="1">
    <location>
        <begin position="32"/>
        <end position="51"/>
    </location>
</feature>
<evidence type="ECO:0000313" key="3">
    <source>
        <dbReference type="EMBL" id="VFT97386.1"/>
    </source>
</evidence>
<reference evidence="3 4" key="1">
    <citation type="submission" date="2019-03" db="EMBL/GenBank/DDBJ databases">
        <authorList>
            <person name="Gaulin E."/>
            <person name="Dumas B."/>
        </authorList>
    </citation>
    <scope>NUCLEOTIDE SEQUENCE [LARGE SCALE GENOMIC DNA]</scope>
    <source>
        <strain evidence="3">CBS 568.67</strain>
    </source>
</reference>
<dbReference type="Pfam" id="PF12400">
    <property type="entry name" value="STIMATE"/>
    <property type="match status" value="1"/>
</dbReference>
<accession>A0A485LGB2</accession>
<dbReference type="Proteomes" id="UP000332933">
    <property type="component" value="Unassembled WGS sequence"/>
</dbReference>
<sequence length="252" mass="28036">MEEWSDSTYDALVAAAGERRPSPERCQLLSGAQSYMVQLILFVVALTSLWYKRHVERPKRSLETWSMDVAKQGIGAVVGHFTNIFISIALPPVTDQCVWYFLNFITDVTLGMVIALSLLRLQQELALLFNCPALFESGDYGVPPSYRIWAVQLTAWLSIIIFSKGIVTSVLIATATPLSAIGNALFSPLVGHPFSELVVVMIIIPSFLNVVQFWIQDSFLKRDAGGLFAYYSRGSAIKQANIDQSLQIRLLD</sequence>
<keyword evidence="1" id="KW-0472">Membrane</keyword>
<dbReference type="EMBL" id="CAADRA010006926">
    <property type="protein sequence ID" value="VFT97386.1"/>
    <property type="molecule type" value="Genomic_DNA"/>
</dbReference>
<protein>
    <submittedName>
        <fullName evidence="3">Aste57867_20706 protein</fullName>
    </submittedName>
</protein>
<keyword evidence="4" id="KW-1185">Reference proteome</keyword>
<keyword evidence="1" id="KW-1133">Transmembrane helix</keyword>
<name>A0A485LGB2_9STRA</name>
<gene>
    <name evidence="3" type="primary">Aste57867_20706</name>
    <name evidence="2" type="ORF">As57867_020638</name>
    <name evidence="3" type="ORF">ASTE57867_20706</name>
</gene>
<reference evidence="2" key="2">
    <citation type="submission" date="2019-06" db="EMBL/GenBank/DDBJ databases">
        <title>Genomics analysis of Aphanomyces spp. identifies a new class of oomycete effector associated with host adaptation.</title>
        <authorList>
            <person name="Gaulin E."/>
        </authorList>
    </citation>
    <scope>NUCLEOTIDE SEQUENCE</scope>
    <source>
        <strain evidence="2">CBS 578.67</strain>
    </source>
</reference>
<dbReference type="GO" id="GO:0016020">
    <property type="term" value="C:membrane"/>
    <property type="evidence" value="ECO:0007669"/>
    <property type="project" value="TreeGrafter"/>
</dbReference>
<feature type="transmembrane region" description="Helical" evidence="1">
    <location>
        <begin position="99"/>
        <end position="119"/>
    </location>
</feature>
<evidence type="ECO:0000313" key="2">
    <source>
        <dbReference type="EMBL" id="KAF0687587.1"/>
    </source>
</evidence>
<dbReference type="PANTHER" id="PTHR31735:SF1">
    <property type="entry name" value="VACUOLAR MEMBRANE PROTEIN YPL162C"/>
    <property type="match status" value="1"/>
</dbReference>
<organism evidence="3 4">
    <name type="scientific">Aphanomyces stellatus</name>
    <dbReference type="NCBI Taxonomy" id="120398"/>
    <lineage>
        <taxon>Eukaryota</taxon>
        <taxon>Sar</taxon>
        <taxon>Stramenopiles</taxon>
        <taxon>Oomycota</taxon>
        <taxon>Saprolegniomycetes</taxon>
        <taxon>Saprolegniales</taxon>
        <taxon>Verrucalvaceae</taxon>
        <taxon>Aphanomyces</taxon>
    </lineage>
</organism>
<dbReference type="InterPro" id="IPR022127">
    <property type="entry name" value="STIMATE/YPL162C"/>
</dbReference>
<dbReference type="OrthoDB" id="431202at2759"/>
<keyword evidence="1" id="KW-0812">Transmembrane</keyword>
<dbReference type="PANTHER" id="PTHR31735">
    <property type="entry name" value="VACUOLAR MEMBRANE PROTEIN YPL162C"/>
    <property type="match status" value="1"/>
</dbReference>
<evidence type="ECO:0000313" key="4">
    <source>
        <dbReference type="Proteomes" id="UP000332933"/>
    </source>
</evidence>
<proteinExistence type="predicted"/>
<dbReference type="EMBL" id="VJMH01006900">
    <property type="protein sequence ID" value="KAF0687587.1"/>
    <property type="molecule type" value="Genomic_DNA"/>
</dbReference>
<dbReference type="AlphaFoldDB" id="A0A485LGB2"/>
<feature type="transmembrane region" description="Helical" evidence="1">
    <location>
        <begin position="194"/>
        <end position="215"/>
    </location>
</feature>
<evidence type="ECO:0000256" key="1">
    <source>
        <dbReference type="SAM" id="Phobius"/>
    </source>
</evidence>
<feature type="transmembrane region" description="Helical" evidence="1">
    <location>
        <begin position="72"/>
        <end position="93"/>
    </location>
</feature>
<feature type="transmembrane region" description="Helical" evidence="1">
    <location>
        <begin position="153"/>
        <end position="174"/>
    </location>
</feature>